<organism evidence="2 3">
    <name type="scientific">Ancylostoma caninum</name>
    <name type="common">Dog hookworm</name>
    <dbReference type="NCBI Taxonomy" id="29170"/>
    <lineage>
        <taxon>Eukaryota</taxon>
        <taxon>Metazoa</taxon>
        <taxon>Ecdysozoa</taxon>
        <taxon>Nematoda</taxon>
        <taxon>Chromadorea</taxon>
        <taxon>Rhabditida</taxon>
        <taxon>Rhabditina</taxon>
        <taxon>Rhabditomorpha</taxon>
        <taxon>Strongyloidea</taxon>
        <taxon>Ancylostomatidae</taxon>
        <taxon>Ancylostomatinae</taxon>
        <taxon>Ancylostoma</taxon>
    </lineage>
</organism>
<name>A0A368FCE9_ANCCA</name>
<feature type="domain" description="SCP" evidence="1">
    <location>
        <begin position="25"/>
        <end position="96"/>
    </location>
</feature>
<dbReference type="EMBL" id="JOJR01001794">
    <property type="protein sequence ID" value="RCN29752.1"/>
    <property type="molecule type" value="Genomic_DNA"/>
</dbReference>
<comment type="caution">
    <text evidence="2">The sequence shown here is derived from an EMBL/GenBank/DDBJ whole genome shotgun (WGS) entry which is preliminary data.</text>
</comment>
<evidence type="ECO:0000313" key="3">
    <source>
        <dbReference type="Proteomes" id="UP000252519"/>
    </source>
</evidence>
<proteinExistence type="predicted"/>
<dbReference type="AlphaFoldDB" id="A0A368FCE9"/>
<sequence>MMCEFFVRRLLATGWAKDKRIQYAKPAKAMNELVYVKPLEDAALNCVKNCENTAPENNSPVGESFWRGKSGSYKLSYVEAMEQAIKEWWRPIESTGLGNMLEYTTGTQNGPLK</sequence>
<accession>A0A368FCE9</accession>
<dbReference type="InterPro" id="IPR014044">
    <property type="entry name" value="CAP_dom"/>
</dbReference>
<dbReference type="InterPro" id="IPR035940">
    <property type="entry name" value="CAP_sf"/>
</dbReference>
<dbReference type="Gene3D" id="3.40.33.10">
    <property type="entry name" value="CAP"/>
    <property type="match status" value="1"/>
</dbReference>
<dbReference type="Proteomes" id="UP000252519">
    <property type="component" value="Unassembled WGS sequence"/>
</dbReference>
<dbReference type="Pfam" id="PF00188">
    <property type="entry name" value="CAP"/>
    <property type="match status" value="1"/>
</dbReference>
<reference evidence="2 3" key="1">
    <citation type="submission" date="2014-10" db="EMBL/GenBank/DDBJ databases">
        <title>Draft genome of the hookworm Ancylostoma caninum.</title>
        <authorList>
            <person name="Mitreva M."/>
        </authorList>
    </citation>
    <scope>NUCLEOTIDE SEQUENCE [LARGE SCALE GENOMIC DNA]</scope>
    <source>
        <strain evidence="2 3">Baltimore</strain>
    </source>
</reference>
<evidence type="ECO:0000259" key="1">
    <source>
        <dbReference type="Pfam" id="PF00188"/>
    </source>
</evidence>
<gene>
    <name evidence="2" type="ORF">ANCCAN_24487</name>
</gene>
<keyword evidence="3" id="KW-1185">Reference proteome</keyword>
<dbReference type="OrthoDB" id="5823039at2759"/>
<dbReference type="SUPFAM" id="SSF55797">
    <property type="entry name" value="PR-1-like"/>
    <property type="match status" value="1"/>
</dbReference>
<protein>
    <recommendedName>
        <fullName evidence="1">SCP domain-containing protein</fullName>
    </recommendedName>
</protein>
<evidence type="ECO:0000313" key="2">
    <source>
        <dbReference type="EMBL" id="RCN29752.1"/>
    </source>
</evidence>